<keyword evidence="4" id="KW-0472">Membrane</keyword>
<evidence type="ECO:0000313" key="9">
    <source>
        <dbReference type="Proteomes" id="UP000002774"/>
    </source>
</evidence>
<dbReference type="Pfam" id="PF14322">
    <property type="entry name" value="SusD-like_3"/>
    <property type="match status" value="1"/>
</dbReference>
<dbReference type="PROSITE" id="PS51257">
    <property type="entry name" value="PROKAR_LIPOPROTEIN"/>
    <property type="match status" value="1"/>
</dbReference>
<evidence type="ECO:0000313" key="8">
    <source>
        <dbReference type="EMBL" id="EHQ24612.1"/>
    </source>
</evidence>
<proteinExistence type="inferred from homology"/>
<feature type="domain" description="RagB/SusD" evidence="6">
    <location>
        <begin position="332"/>
        <end position="473"/>
    </location>
</feature>
<dbReference type="EMBL" id="CM001403">
    <property type="protein sequence ID" value="EHQ24612.1"/>
    <property type="molecule type" value="Genomic_DNA"/>
</dbReference>
<dbReference type="Gene3D" id="1.25.40.390">
    <property type="match status" value="1"/>
</dbReference>
<organism evidence="8 9">
    <name type="scientific">Mucilaginibacter paludis DSM 18603</name>
    <dbReference type="NCBI Taxonomy" id="714943"/>
    <lineage>
        <taxon>Bacteria</taxon>
        <taxon>Pseudomonadati</taxon>
        <taxon>Bacteroidota</taxon>
        <taxon>Sphingobacteriia</taxon>
        <taxon>Sphingobacteriales</taxon>
        <taxon>Sphingobacteriaceae</taxon>
        <taxon>Mucilaginibacter</taxon>
    </lineage>
</organism>
<dbReference type="HOGENOM" id="CLU_015553_3_1_10"/>
<feature type="domain" description="SusD-like N-terminal" evidence="7">
    <location>
        <begin position="86"/>
        <end position="235"/>
    </location>
</feature>
<dbReference type="AlphaFoldDB" id="H1XZ27"/>
<dbReference type="Pfam" id="PF07980">
    <property type="entry name" value="SusD_RagB"/>
    <property type="match status" value="1"/>
</dbReference>
<comment type="subcellular location">
    <subcellularLocation>
        <location evidence="1">Cell outer membrane</location>
    </subcellularLocation>
</comment>
<evidence type="ECO:0000259" key="7">
    <source>
        <dbReference type="Pfam" id="PF14322"/>
    </source>
</evidence>
<evidence type="ECO:0000256" key="4">
    <source>
        <dbReference type="ARBA" id="ARBA00023136"/>
    </source>
</evidence>
<dbReference type="RefSeq" id="WP_008504157.1">
    <property type="nucleotide sequence ID" value="NZ_CM001403.1"/>
</dbReference>
<dbReference type="SUPFAM" id="SSF48452">
    <property type="entry name" value="TPR-like"/>
    <property type="match status" value="1"/>
</dbReference>
<keyword evidence="9" id="KW-1185">Reference proteome</keyword>
<keyword evidence="5" id="KW-0998">Cell outer membrane</keyword>
<dbReference type="STRING" id="714943.Mucpa_0418"/>
<dbReference type="Proteomes" id="UP000002774">
    <property type="component" value="Chromosome"/>
</dbReference>
<accession>H1XZ27</accession>
<comment type="similarity">
    <text evidence="2">Belongs to the SusD family.</text>
</comment>
<gene>
    <name evidence="8" type="ORF">Mucpa_0418</name>
</gene>
<dbReference type="InterPro" id="IPR011990">
    <property type="entry name" value="TPR-like_helical_dom_sf"/>
</dbReference>
<evidence type="ECO:0000256" key="3">
    <source>
        <dbReference type="ARBA" id="ARBA00022729"/>
    </source>
</evidence>
<name>H1XZ27_9SPHI</name>
<dbReference type="eggNOG" id="COG3193">
    <property type="taxonomic scope" value="Bacteria"/>
</dbReference>
<evidence type="ECO:0000256" key="1">
    <source>
        <dbReference type="ARBA" id="ARBA00004442"/>
    </source>
</evidence>
<protein>
    <submittedName>
        <fullName evidence="8">RagB/SusD domain-containing protein</fullName>
    </submittedName>
</protein>
<dbReference type="CDD" id="cd08977">
    <property type="entry name" value="SusD"/>
    <property type="match status" value="1"/>
</dbReference>
<dbReference type="InterPro" id="IPR012944">
    <property type="entry name" value="SusD_RagB_dom"/>
</dbReference>
<evidence type="ECO:0000256" key="2">
    <source>
        <dbReference type="ARBA" id="ARBA00006275"/>
    </source>
</evidence>
<sequence length="473" mass="52667">MKFNLLKRNAHKTVGLVIMVLITSCKKLVEIPQPINSITTEKAFDTDAGAKSAVNGIYLQLSYNTNNPDYANSSLSAFTGCSSDELVSTSSGSDATDFQLNNLLESNYFVLSNFWIPAYSTIYQCNAVLEGLDASSGVSSQVKQQLKGEVLFLRAYSYFYLINLFGDVPLVTSTSFKTNALLSRSPVSSVYDQILVDLKSSQNFLPVNFSILDGESSRIYANKYAATALLARVYLYLGLWSDAEVQASTVINDTKDLELLSDLNSIFLKNSKESIWQLEVVDRYPYATLEADSFIPSDSNSIPKYNLTSVLLNSFEAGDKRKIAWVGNSKVSTNFYYYPQKYKVKNGTSGNITEYYTLLRLSEQYLIRAEARANQGKLTDAISDLNVIRKRASLSDLPSLLNKTDVLTAVAQENKIEFFAEMGHRWLDLKRTKTANDVLGPFKGSNWQSTDQLFPIPASERSVNPNLTQNPGY</sequence>
<dbReference type="InterPro" id="IPR033985">
    <property type="entry name" value="SusD-like_N"/>
</dbReference>
<dbReference type="OrthoDB" id="621570at2"/>
<dbReference type="GO" id="GO:0009279">
    <property type="term" value="C:cell outer membrane"/>
    <property type="evidence" value="ECO:0007669"/>
    <property type="project" value="UniProtKB-SubCell"/>
</dbReference>
<keyword evidence="3" id="KW-0732">Signal</keyword>
<reference evidence="8" key="1">
    <citation type="submission" date="2011-09" db="EMBL/GenBank/DDBJ databases">
        <title>The permanent draft genome of Mucilaginibacter paludis DSM 18603.</title>
        <authorList>
            <consortium name="US DOE Joint Genome Institute (JGI-PGF)"/>
            <person name="Lucas S."/>
            <person name="Han J."/>
            <person name="Lapidus A."/>
            <person name="Bruce D."/>
            <person name="Goodwin L."/>
            <person name="Pitluck S."/>
            <person name="Peters L."/>
            <person name="Kyrpides N."/>
            <person name="Mavromatis K."/>
            <person name="Ivanova N."/>
            <person name="Mikhailova N."/>
            <person name="Held B."/>
            <person name="Detter J.C."/>
            <person name="Tapia R."/>
            <person name="Han C."/>
            <person name="Land M."/>
            <person name="Hauser L."/>
            <person name="Markowitz V."/>
            <person name="Cheng J.-F."/>
            <person name="Hugenholtz P."/>
            <person name="Woyke T."/>
            <person name="Wu D."/>
            <person name="Tindall B."/>
            <person name="Brambilla E."/>
            <person name="Klenk H.-P."/>
            <person name="Eisen J.A."/>
        </authorList>
    </citation>
    <scope>NUCLEOTIDE SEQUENCE [LARGE SCALE GENOMIC DNA]</scope>
    <source>
        <strain evidence="8">DSM 18603</strain>
    </source>
</reference>
<evidence type="ECO:0000256" key="5">
    <source>
        <dbReference type="ARBA" id="ARBA00023237"/>
    </source>
</evidence>
<evidence type="ECO:0000259" key="6">
    <source>
        <dbReference type="Pfam" id="PF07980"/>
    </source>
</evidence>